<dbReference type="AlphaFoldDB" id="A0A7S0PQ35"/>
<organism evidence="8">
    <name type="scientific">Micromonas pusilla</name>
    <name type="common">Picoplanktonic green alga</name>
    <name type="synonym">Chromulina pusilla</name>
    <dbReference type="NCBI Taxonomy" id="38833"/>
    <lineage>
        <taxon>Eukaryota</taxon>
        <taxon>Viridiplantae</taxon>
        <taxon>Chlorophyta</taxon>
        <taxon>Mamiellophyceae</taxon>
        <taxon>Mamiellales</taxon>
        <taxon>Mamiellaceae</taxon>
        <taxon>Micromonas</taxon>
    </lineage>
</organism>
<dbReference type="PROSITE" id="PS51032">
    <property type="entry name" value="AP2_ERF"/>
    <property type="match status" value="1"/>
</dbReference>
<dbReference type="GO" id="GO:0003700">
    <property type="term" value="F:DNA-binding transcription factor activity"/>
    <property type="evidence" value="ECO:0007669"/>
    <property type="project" value="InterPro"/>
</dbReference>
<comment type="subcellular location">
    <subcellularLocation>
        <location evidence="1">Nucleus</location>
    </subcellularLocation>
</comment>
<protein>
    <recommendedName>
        <fullName evidence="7">AP2/ERF domain-containing protein</fullName>
    </recommendedName>
</protein>
<evidence type="ECO:0000256" key="5">
    <source>
        <dbReference type="ARBA" id="ARBA00023242"/>
    </source>
</evidence>
<feature type="domain" description="AP2/ERF" evidence="7">
    <location>
        <begin position="51"/>
        <end position="108"/>
    </location>
</feature>
<dbReference type="SUPFAM" id="SSF54171">
    <property type="entry name" value="DNA-binding domain"/>
    <property type="match status" value="2"/>
</dbReference>
<dbReference type="InterPro" id="IPR036955">
    <property type="entry name" value="AP2/ERF_dom_sf"/>
</dbReference>
<proteinExistence type="predicted"/>
<dbReference type="GO" id="GO:0005634">
    <property type="term" value="C:nucleus"/>
    <property type="evidence" value="ECO:0007669"/>
    <property type="project" value="UniProtKB-SubCell"/>
</dbReference>
<feature type="compositionally biased region" description="Basic residues" evidence="6">
    <location>
        <begin position="285"/>
        <end position="310"/>
    </location>
</feature>
<gene>
    <name evidence="8" type="ORF">MSP1404_LOCUS7484</name>
</gene>
<dbReference type="InterPro" id="IPR044808">
    <property type="entry name" value="ERF_plant"/>
</dbReference>
<dbReference type="Gene3D" id="3.30.730.10">
    <property type="entry name" value="AP2/ERF domain"/>
    <property type="match status" value="1"/>
</dbReference>
<reference evidence="8" key="1">
    <citation type="submission" date="2021-01" db="EMBL/GenBank/DDBJ databases">
        <authorList>
            <person name="Corre E."/>
            <person name="Pelletier E."/>
            <person name="Niang G."/>
            <person name="Scheremetjew M."/>
            <person name="Finn R."/>
            <person name="Kale V."/>
            <person name="Holt S."/>
            <person name="Cochrane G."/>
            <person name="Meng A."/>
            <person name="Brown T."/>
            <person name="Cohen L."/>
        </authorList>
    </citation>
    <scope>NUCLEOTIDE SEQUENCE</scope>
    <source>
        <strain evidence="8">CCMP494</strain>
    </source>
</reference>
<feature type="compositionally biased region" description="Basic and acidic residues" evidence="6">
    <location>
        <begin position="311"/>
        <end position="330"/>
    </location>
</feature>
<evidence type="ECO:0000256" key="1">
    <source>
        <dbReference type="ARBA" id="ARBA00004123"/>
    </source>
</evidence>
<dbReference type="GO" id="GO:0003677">
    <property type="term" value="F:DNA binding"/>
    <property type="evidence" value="ECO:0007669"/>
    <property type="project" value="UniProtKB-KW"/>
</dbReference>
<sequence length="364" mass="39736">MVAGRAQAGPEAGVDRLAKEIEDLRDQIAAHHDPSKPKQKPQDSARQQGGSYRGIQKKSENAWSASIFVTCLDRQWMLGTFPTAELAAQMYDAAAHVVFGDDACYNFPDAPNHDPPLATDVAQEQLNRRPGKRTTCAECGQECPVKNKNCFVCRTPLKAFNVMKGVQRRLLPGATRPKFMAVFSLGGRTTTLGTYWTEEEAAYHYDREARTVHGDCDDPAKQRCNYPSLEAAKEAAEAALRKLEEENGGPLPKIHPKTKKNKIVKGGVAWRVVSSGAKPEDETRKKRRDHSSKASKGKGGKKGAKKRKRATHGDGDGRLRRGVRAAKDAVKSGGLDLSAAFAKKKMDVKSMLFGNLLDVDGAPA</sequence>
<keyword evidence="2" id="KW-0805">Transcription regulation</keyword>
<accession>A0A7S0PQ35</accession>
<dbReference type="InterPro" id="IPR001471">
    <property type="entry name" value="AP2/ERF_dom"/>
</dbReference>
<name>A0A7S0PQ35_MICPS</name>
<dbReference type="EMBL" id="HBEV01009776">
    <property type="protein sequence ID" value="CAD8590080.1"/>
    <property type="molecule type" value="Transcribed_RNA"/>
</dbReference>
<evidence type="ECO:0000313" key="8">
    <source>
        <dbReference type="EMBL" id="CAD8590080.1"/>
    </source>
</evidence>
<dbReference type="SMART" id="SM00380">
    <property type="entry name" value="AP2"/>
    <property type="match status" value="1"/>
</dbReference>
<feature type="region of interest" description="Disordered" evidence="6">
    <location>
        <begin position="1"/>
        <end position="56"/>
    </location>
</feature>
<evidence type="ECO:0000256" key="2">
    <source>
        <dbReference type="ARBA" id="ARBA00023015"/>
    </source>
</evidence>
<feature type="compositionally biased region" description="Basic and acidic residues" evidence="6">
    <location>
        <begin position="13"/>
        <end position="43"/>
    </location>
</feature>
<keyword evidence="5" id="KW-0539">Nucleus</keyword>
<evidence type="ECO:0000256" key="6">
    <source>
        <dbReference type="SAM" id="MobiDB-lite"/>
    </source>
</evidence>
<dbReference type="InterPro" id="IPR016177">
    <property type="entry name" value="DNA-bd_dom_sf"/>
</dbReference>
<evidence type="ECO:0000256" key="4">
    <source>
        <dbReference type="ARBA" id="ARBA00023163"/>
    </source>
</evidence>
<dbReference type="PANTHER" id="PTHR31190">
    <property type="entry name" value="DNA-BINDING DOMAIN"/>
    <property type="match status" value="1"/>
</dbReference>
<evidence type="ECO:0000259" key="7">
    <source>
        <dbReference type="PROSITE" id="PS51032"/>
    </source>
</evidence>
<evidence type="ECO:0000256" key="3">
    <source>
        <dbReference type="ARBA" id="ARBA00023125"/>
    </source>
</evidence>
<feature type="region of interest" description="Disordered" evidence="6">
    <location>
        <begin position="269"/>
        <end position="331"/>
    </location>
</feature>
<keyword evidence="3" id="KW-0238">DNA-binding</keyword>
<keyword evidence="4" id="KW-0804">Transcription</keyword>
<dbReference type="GO" id="GO:0009873">
    <property type="term" value="P:ethylene-activated signaling pathway"/>
    <property type="evidence" value="ECO:0007669"/>
    <property type="project" value="InterPro"/>
</dbReference>